<keyword evidence="3" id="KW-1185">Reference proteome</keyword>
<reference evidence="3" key="1">
    <citation type="journal article" date="2015" name="Nat. Plants">
        <title>Genome expansion of Arabis alpina linked with retrotransposition and reduced symmetric DNA methylation.</title>
        <authorList>
            <person name="Willing E.M."/>
            <person name="Rawat V."/>
            <person name="Mandakova T."/>
            <person name="Maumus F."/>
            <person name="James G.V."/>
            <person name="Nordstroem K.J."/>
            <person name="Becker C."/>
            <person name="Warthmann N."/>
            <person name="Chica C."/>
            <person name="Szarzynska B."/>
            <person name="Zytnicki M."/>
            <person name="Albani M.C."/>
            <person name="Kiefer C."/>
            <person name="Bergonzi S."/>
            <person name="Castaings L."/>
            <person name="Mateos J.L."/>
            <person name="Berns M.C."/>
            <person name="Bujdoso N."/>
            <person name="Piofczyk T."/>
            <person name="de Lorenzo L."/>
            <person name="Barrero-Sicilia C."/>
            <person name="Mateos I."/>
            <person name="Piednoel M."/>
            <person name="Hagmann J."/>
            <person name="Chen-Min-Tao R."/>
            <person name="Iglesias-Fernandez R."/>
            <person name="Schuster S.C."/>
            <person name="Alonso-Blanco C."/>
            <person name="Roudier F."/>
            <person name="Carbonero P."/>
            <person name="Paz-Ares J."/>
            <person name="Davis S.J."/>
            <person name="Pecinka A."/>
            <person name="Quesneville H."/>
            <person name="Colot V."/>
            <person name="Lysak M.A."/>
            <person name="Weigel D."/>
            <person name="Coupland G."/>
            <person name="Schneeberger K."/>
        </authorList>
    </citation>
    <scope>NUCLEOTIDE SEQUENCE [LARGE SCALE GENOMIC DNA]</scope>
    <source>
        <strain evidence="3">cv. Pajares</strain>
    </source>
</reference>
<feature type="compositionally biased region" description="Basic residues" evidence="1">
    <location>
        <begin position="25"/>
        <end position="37"/>
    </location>
</feature>
<evidence type="ECO:0000313" key="3">
    <source>
        <dbReference type="Proteomes" id="UP000029120"/>
    </source>
</evidence>
<evidence type="ECO:0000313" key="2">
    <source>
        <dbReference type="EMBL" id="KFK40576.1"/>
    </source>
</evidence>
<accession>A0A087HEM4</accession>
<gene>
    <name evidence="2" type="ordered locus">AALP_Aa2g014200</name>
</gene>
<dbReference type="Gramene" id="KFK40576">
    <property type="protein sequence ID" value="KFK40576"/>
    <property type="gene ID" value="AALP_AA2G014200"/>
</dbReference>
<protein>
    <submittedName>
        <fullName evidence="2">Uncharacterized protein</fullName>
    </submittedName>
</protein>
<proteinExistence type="predicted"/>
<dbReference type="AlphaFoldDB" id="A0A087HEM4"/>
<feature type="region of interest" description="Disordered" evidence="1">
    <location>
        <begin position="21"/>
        <end position="51"/>
    </location>
</feature>
<evidence type="ECO:0000256" key="1">
    <source>
        <dbReference type="SAM" id="MobiDB-lite"/>
    </source>
</evidence>
<organism evidence="2 3">
    <name type="scientific">Arabis alpina</name>
    <name type="common">Alpine rock-cress</name>
    <dbReference type="NCBI Taxonomy" id="50452"/>
    <lineage>
        <taxon>Eukaryota</taxon>
        <taxon>Viridiplantae</taxon>
        <taxon>Streptophyta</taxon>
        <taxon>Embryophyta</taxon>
        <taxon>Tracheophyta</taxon>
        <taxon>Spermatophyta</taxon>
        <taxon>Magnoliopsida</taxon>
        <taxon>eudicotyledons</taxon>
        <taxon>Gunneridae</taxon>
        <taxon>Pentapetalae</taxon>
        <taxon>rosids</taxon>
        <taxon>malvids</taxon>
        <taxon>Brassicales</taxon>
        <taxon>Brassicaceae</taxon>
        <taxon>Arabideae</taxon>
        <taxon>Arabis</taxon>
    </lineage>
</organism>
<name>A0A087HEM4_ARAAL</name>
<dbReference type="Proteomes" id="UP000029120">
    <property type="component" value="Chromosome 2"/>
</dbReference>
<dbReference type="EMBL" id="CM002870">
    <property type="protein sequence ID" value="KFK40576.1"/>
    <property type="molecule type" value="Genomic_DNA"/>
</dbReference>
<feature type="compositionally biased region" description="Basic and acidic residues" evidence="1">
    <location>
        <begin position="38"/>
        <end position="51"/>
    </location>
</feature>
<sequence>MTGEKSRSHFLSPTKVRFITGETRHLRRNRWRGKRVRRNDEPRNDVRGTMS</sequence>